<dbReference type="CDD" id="cd14014">
    <property type="entry name" value="STKc_PknB_like"/>
    <property type="match status" value="1"/>
</dbReference>
<feature type="domain" description="Protein kinase" evidence="5">
    <location>
        <begin position="15"/>
        <end position="289"/>
    </location>
</feature>
<sequence length="359" mass="38911">MSGPLSPGDVIGSRYQVIRYVDAGGMQFVYAANDNLTDRIVALKTPKNSSATKRFKRSAIVAAKVNHPNVAKTLDYVKDGDARFLIEEFIDGADMDKALLRQTKFLDPYLCAKVFHHLAKGVAAAHHAGVVHRDLKPTNVMVIGGYSLTEVKVTDFGIAKMAGEELEEAAAGGSATMTTSQTAVGALPYMAPEAIDTPTEVGAKADVWSLGAMMFHLMCGEAPYGVGLRAVRAILEAERPAVPAFLSANPQFAPLSNQVMELVFSCLKRDPAERPTADELVARCGNLCYTPAPRREGRVKRIDYNAYGFIRTDSGDVFFHTESVYGPEKLQVHDQVLFSSFNGGGADRAHPVMKLTQRV</sequence>
<keyword evidence="1" id="KW-0808">Transferase</keyword>
<dbReference type="PANTHER" id="PTHR43289">
    <property type="entry name" value="MITOGEN-ACTIVATED PROTEIN KINASE KINASE KINASE 20-RELATED"/>
    <property type="match status" value="1"/>
</dbReference>
<dbReference type="InterPro" id="IPR008271">
    <property type="entry name" value="Ser/Thr_kinase_AS"/>
</dbReference>
<keyword evidence="6" id="KW-0723">Serine/threonine-protein kinase</keyword>
<dbReference type="PROSITE" id="PS00108">
    <property type="entry name" value="PROTEIN_KINASE_ST"/>
    <property type="match status" value="1"/>
</dbReference>
<evidence type="ECO:0000313" key="6">
    <source>
        <dbReference type="EMBL" id="MDD2179969.1"/>
    </source>
</evidence>
<dbReference type="SMART" id="SM00220">
    <property type="entry name" value="S_TKc"/>
    <property type="match status" value="1"/>
</dbReference>
<dbReference type="EMBL" id="JAPCKI010000017">
    <property type="protein sequence ID" value="MDD2179969.1"/>
    <property type="molecule type" value="Genomic_DNA"/>
</dbReference>
<dbReference type="PROSITE" id="PS50011">
    <property type="entry name" value="PROTEIN_KINASE_DOM"/>
    <property type="match status" value="1"/>
</dbReference>
<keyword evidence="3 6" id="KW-0418">Kinase</keyword>
<reference evidence="6" key="1">
    <citation type="submission" date="2022-10" db="EMBL/GenBank/DDBJ databases">
        <title>Description of microaerobic benzene degrading bacteria.</title>
        <authorList>
            <person name="Bedics A."/>
            <person name="Tancsics A."/>
            <person name="Banerjee S."/>
        </authorList>
    </citation>
    <scope>NUCLEOTIDE SEQUENCE</scope>
    <source>
        <strain evidence="6">D2M1</strain>
    </source>
</reference>
<dbReference type="InterPro" id="IPR000719">
    <property type="entry name" value="Prot_kinase_dom"/>
</dbReference>
<protein>
    <submittedName>
        <fullName evidence="6">Serine/threonine protein kinase</fullName>
    </submittedName>
</protein>
<dbReference type="InterPro" id="IPR012340">
    <property type="entry name" value="NA-bd_OB-fold"/>
</dbReference>
<keyword evidence="2" id="KW-0547">Nucleotide-binding</keyword>
<dbReference type="InterPro" id="IPR011009">
    <property type="entry name" value="Kinase-like_dom_sf"/>
</dbReference>
<comment type="caution">
    <text evidence="6">The sequence shown here is derived from an EMBL/GenBank/DDBJ whole genome shotgun (WGS) entry which is preliminary data.</text>
</comment>
<dbReference type="Pfam" id="PF00069">
    <property type="entry name" value="Pkinase"/>
    <property type="match status" value="1"/>
</dbReference>
<evidence type="ECO:0000256" key="2">
    <source>
        <dbReference type="ARBA" id="ARBA00022741"/>
    </source>
</evidence>
<keyword evidence="7" id="KW-1185">Reference proteome</keyword>
<dbReference type="Gene3D" id="1.10.510.10">
    <property type="entry name" value="Transferase(Phosphotransferase) domain 1"/>
    <property type="match status" value="1"/>
</dbReference>
<dbReference type="SUPFAM" id="SSF50249">
    <property type="entry name" value="Nucleic acid-binding proteins"/>
    <property type="match status" value="1"/>
</dbReference>
<organism evidence="6 7">
    <name type="scientific">Acidovorax benzenivorans</name>
    <dbReference type="NCBI Taxonomy" id="2987520"/>
    <lineage>
        <taxon>Bacteria</taxon>
        <taxon>Pseudomonadati</taxon>
        <taxon>Pseudomonadota</taxon>
        <taxon>Betaproteobacteria</taxon>
        <taxon>Burkholderiales</taxon>
        <taxon>Comamonadaceae</taxon>
        <taxon>Acidovorax</taxon>
    </lineage>
</organism>
<dbReference type="PANTHER" id="PTHR43289:SF6">
    <property type="entry name" value="SERINE_THREONINE-PROTEIN KINASE NEKL-3"/>
    <property type="match status" value="1"/>
</dbReference>
<gene>
    <name evidence="6" type="ORF">OIN59_21225</name>
</gene>
<evidence type="ECO:0000313" key="7">
    <source>
        <dbReference type="Proteomes" id="UP001148932"/>
    </source>
</evidence>
<dbReference type="Gene3D" id="2.40.50.140">
    <property type="entry name" value="Nucleic acid-binding proteins"/>
    <property type="match status" value="1"/>
</dbReference>
<evidence type="ECO:0000259" key="5">
    <source>
        <dbReference type="PROSITE" id="PS50011"/>
    </source>
</evidence>
<dbReference type="Gene3D" id="3.30.200.20">
    <property type="entry name" value="Phosphorylase Kinase, domain 1"/>
    <property type="match status" value="1"/>
</dbReference>
<proteinExistence type="predicted"/>
<dbReference type="Proteomes" id="UP001148932">
    <property type="component" value="Unassembled WGS sequence"/>
</dbReference>
<evidence type="ECO:0000256" key="4">
    <source>
        <dbReference type="ARBA" id="ARBA00022840"/>
    </source>
</evidence>
<dbReference type="GO" id="GO:0004674">
    <property type="term" value="F:protein serine/threonine kinase activity"/>
    <property type="evidence" value="ECO:0007669"/>
    <property type="project" value="UniProtKB-KW"/>
</dbReference>
<accession>A0ABT5S210</accession>
<keyword evidence="4" id="KW-0067">ATP-binding</keyword>
<dbReference type="RefSeq" id="WP_274113598.1">
    <property type="nucleotide sequence ID" value="NZ_JAPCKI010000017.1"/>
</dbReference>
<name>A0ABT5S210_9BURK</name>
<evidence type="ECO:0000256" key="1">
    <source>
        <dbReference type="ARBA" id="ARBA00022679"/>
    </source>
</evidence>
<evidence type="ECO:0000256" key="3">
    <source>
        <dbReference type="ARBA" id="ARBA00022777"/>
    </source>
</evidence>
<dbReference type="SUPFAM" id="SSF56112">
    <property type="entry name" value="Protein kinase-like (PK-like)"/>
    <property type="match status" value="1"/>
</dbReference>